<evidence type="ECO:0000313" key="1">
    <source>
        <dbReference type="EMBL" id="MCD7449387.1"/>
    </source>
</evidence>
<dbReference type="EMBL" id="JACEIK010000093">
    <property type="protein sequence ID" value="MCD7449387.1"/>
    <property type="molecule type" value="Genomic_DNA"/>
</dbReference>
<name>A0ABS8RRP9_DATST</name>
<gene>
    <name evidence="1" type="ORF">HAX54_051818</name>
</gene>
<evidence type="ECO:0000313" key="2">
    <source>
        <dbReference type="Proteomes" id="UP000823775"/>
    </source>
</evidence>
<keyword evidence="2" id="KW-1185">Reference proteome</keyword>
<organism evidence="1 2">
    <name type="scientific">Datura stramonium</name>
    <name type="common">Jimsonweed</name>
    <name type="synonym">Common thornapple</name>
    <dbReference type="NCBI Taxonomy" id="4076"/>
    <lineage>
        <taxon>Eukaryota</taxon>
        <taxon>Viridiplantae</taxon>
        <taxon>Streptophyta</taxon>
        <taxon>Embryophyta</taxon>
        <taxon>Tracheophyta</taxon>
        <taxon>Spermatophyta</taxon>
        <taxon>Magnoliopsida</taxon>
        <taxon>eudicotyledons</taxon>
        <taxon>Gunneridae</taxon>
        <taxon>Pentapetalae</taxon>
        <taxon>asterids</taxon>
        <taxon>lamiids</taxon>
        <taxon>Solanales</taxon>
        <taxon>Solanaceae</taxon>
        <taxon>Solanoideae</taxon>
        <taxon>Datureae</taxon>
        <taxon>Datura</taxon>
    </lineage>
</organism>
<accession>A0ABS8RRP9</accession>
<comment type="caution">
    <text evidence="1">The sequence shown here is derived from an EMBL/GenBank/DDBJ whole genome shotgun (WGS) entry which is preliminary data.</text>
</comment>
<protein>
    <submittedName>
        <fullName evidence="1">Uncharacterized protein</fullName>
    </submittedName>
</protein>
<sequence>MTTFHPSLHGLRIRFHKCIQLQRNSFLAQLRNKAYKCIRAMQRTSQVYSPFTILPSFASPSQVALIAFPLSTRRDSVSSACVPLSRTVQLPFGKHAAGATFSPGQGADAPGSPTGKVARHLDPPHSFTKEYREYSAFEAFHPIWDDANTRRRCRGRSGRIDCGQKASGGGGFCSGTNSCGVEKQRSPCFLKVFPVV</sequence>
<proteinExistence type="predicted"/>
<reference evidence="1 2" key="1">
    <citation type="journal article" date="2021" name="BMC Genomics">
        <title>Datura genome reveals duplications of psychoactive alkaloid biosynthetic genes and high mutation rate following tissue culture.</title>
        <authorList>
            <person name="Rajewski A."/>
            <person name="Carter-House D."/>
            <person name="Stajich J."/>
            <person name="Litt A."/>
        </authorList>
    </citation>
    <scope>NUCLEOTIDE SEQUENCE [LARGE SCALE GENOMIC DNA]</scope>
    <source>
        <strain evidence="1">AR-01</strain>
    </source>
</reference>
<dbReference type="Proteomes" id="UP000823775">
    <property type="component" value="Unassembled WGS sequence"/>
</dbReference>